<dbReference type="EMBL" id="JAGTJR010000064">
    <property type="protein sequence ID" value="KAH7021734.1"/>
    <property type="molecule type" value="Genomic_DNA"/>
</dbReference>
<gene>
    <name evidence="1" type="ORF">B0J12DRAFT_687144</name>
</gene>
<reference evidence="1 2" key="1">
    <citation type="journal article" date="2021" name="Nat. Commun.">
        <title>Genetic determinants of endophytism in the Arabidopsis root mycobiome.</title>
        <authorList>
            <person name="Mesny F."/>
            <person name="Miyauchi S."/>
            <person name="Thiergart T."/>
            <person name="Pickel B."/>
            <person name="Atanasova L."/>
            <person name="Karlsson M."/>
            <person name="Huettel B."/>
            <person name="Barry K.W."/>
            <person name="Haridas S."/>
            <person name="Chen C."/>
            <person name="Bauer D."/>
            <person name="Andreopoulos W."/>
            <person name="Pangilinan J."/>
            <person name="LaButti K."/>
            <person name="Riley R."/>
            <person name="Lipzen A."/>
            <person name="Clum A."/>
            <person name="Drula E."/>
            <person name="Henrissat B."/>
            <person name="Kohler A."/>
            <person name="Grigoriev I.V."/>
            <person name="Martin F.M."/>
            <person name="Hacquard S."/>
        </authorList>
    </citation>
    <scope>NUCLEOTIDE SEQUENCE [LARGE SCALE GENOMIC DNA]</scope>
    <source>
        <strain evidence="1 2">MPI-SDFR-AT-0080</strain>
    </source>
</reference>
<accession>A0ABQ8FV88</accession>
<sequence>KLLLEQPPTDLDVAKLVDLYSSISRFAGISYLASKLMKIARAERDKAPTNDLLSRNRDISKGSLARIKLKDELVNYLVYMNKDRETVSRELENNIRKGKILNLLLSPPDNRCLWIDIRFLSLFPLYKSAYDHRDSRLFLDLMAYGPPKAIKITLLNFNEALLGFFGKSLFTVPDEITIYLKDAYDGELWDIKPFDVTRFFEPVGRIVTTPRRLEFL</sequence>
<feature type="non-terminal residue" evidence="1">
    <location>
        <position position="1"/>
    </location>
</feature>
<comment type="caution">
    <text evidence="1">The sequence shown here is derived from an EMBL/GenBank/DDBJ whole genome shotgun (WGS) entry which is preliminary data.</text>
</comment>
<evidence type="ECO:0000313" key="1">
    <source>
        <dbReference type="EMBL" id="KAH7021734.1"/>
    </source>
</evidence>
<protein>
    <submittedName>
        <fullName evidence="1">Uncharacterized protein</fullName>
    </submittedName>
</protein>
<keyword evidence="2" id="KW-1185">Reference proteome</keyword>
<organism evidence="1 2">
    <name type="scientific">Macrophomina phaseolina</name>
    <dbReference type="NCBI Taxonomy" id="35725"/>
    <lineage>
        <taxon>Eukaryota</taxon>
        <taxon>Fungi</taxon>
        <taxon>Dikarya</taxon>
        <taxon>Ascomycota</taxon>
        <taxon>Pezizomycotina</taxon>
        <taxon>Dothideomycetes</taxon>
        <taxon>Dothideomycetes incertae sedis</taxon>
        <taxon>Botryosphaeriales</taxon>
        <taxon>Botryosphaeriaceae</taxon>
        <taxon>Macrophomina</taxon>
    </lineage>
</organism>
<dbReference type="Proteomes" id="UP000774617">
    <property type="component" value="Unassembled WGS sequence"/>
</dbReference>
<evidence type="ECO:0000313" key="2">
    <source>
        <dbReference type="Proteomes" id="UP000774617"/>
    </source>
</evidence>
<name>A0ABQ8FV88_9PEZI</name>
<proteinExistence type="predicted"/>